<dbReference type="CDD" id="cd02809">
    <property type="entry name" value="alpha_hydroxyacid_oxid_FMN"/>
    <property type="match status" value="1"/>
</dbReference>
<dbReference type="PIRSF" id="PIRSF000138">
    <property type="entry name" value="Al-hdrx_acd_dh"/>
    <property type="match status" value="1"/>
</dbReference>
<feature type="binding site" evidence="7">
    <location>
        <position position="310"/>
    </location>
    <ligand>
        <name>glyoxylate</name>
        <dbReference type="ChEBI" id="CHEBI:36655"/>
    </ligand>
</feature>
<dbReference type="Gene3D" id="3.20.20.70">
    <property type="entry name" value="Aldolase class I"/>
    <property type="match status" value="1"/>
</dbReference>
<proteinExistence type="inferred from homology"/>
<dbReference type="GO" id="GO:0005886">
    <property type="term" value="C:plasma membrane"/>
    <property type="evidence" value="ECO:0007669"/>
    <property type="project" value="TreeGrafter"/>
</dbReference>
<name>A0A4R5QK69_9PROT</name>
<dbReference type="InterPro" id="IPR000262">
    <property type="entry name" value="FMN-dep_DH"/>
</dbReference>
<dbReference type="InterPro" id="IPR012133">
    <property type="entry name" value="Alpha-hydoxy_acid_DH_FMN"/>
</dbReference>
<keyword evidence="2 7" id="KW-0285">Flavoprotein</keyword>
<feature type="binding site" evidence="7">
    <location>
        <position position="283"/>
    </location>
    <ligand>
        <name>FMN</name>
        <dbReference type="ChEBI" id="CHEBI:58210"/>
    </ligand>
</feature>
<evidence type="ECO:0000256" key="8">
    <source>
        <dbReference type="SAM" id="MobiDB-lite"/>
    </source>
</evidence>
<comment type="caution">
    <text evidence="10">The sequence shown here is derived from an EMBL/GenBank/DDBJ whole genome shotgun (WGS) entry which is preliminary data.</text>
</comment>
<feature type="binding site" evidence="7">
    <location>
        <position position="159"/>
    </location>
    <ligand>
        <name>glyoxylate</name>
        <dbReference type="ChEBI" id="CHEBI:36655"/>
    </ligand>
</feature>
<dbReference type="SUPFAM" id="SSF51395">
    <property type="entry name" value="FMN-linked oxidoreductases"/>
    <property type="match status" value="1"/>
</dbReference>
<feature type="binding site" evidence="7">
    <location>
        <position position="136"/>
    </location>
    <ligand>
        <name>FMN</name>
        <dbReference type="ChEBI" id="CHEBI:58210"/>
    </ligand>
</feature>
<dbReference type="GO" id="GO:0010181">
    <property type="term" value="F:FMN binding"/>
    <property type="evidence" value="ECO:0007669"/>
    <property type="project" value="InterPro"/>
</dbReference>
<dbReference type="PANTHER" id="PTHR10578:SF107">
    <property type="entry name" value="2-HYDROXYACID OXIDASE 1"/>
    <property type="match status" value="1"/>
</dbReference>
<dbReference type="AlphaFoldDB" id="A0A4R5QK69"/>
<evidence type="ECO:0000256" key="5">
    <source>
        <dbReference type="ARBA" id="ARBA00024042"/>
    </source>
</evidence>
<feature type="binding site" evidence="7">
    <location>
        <begin position="361"/>
        <end position="362"/>
    </location>
    <ligand>
        <name>FMN</name>
        <dbReference type="ChEBI" id="CHEBI:58210"/>
    </ligand>
</feature>
<evidence type="ECO:0000256" key="2">
    <source>
        <dbReference type="ARBA" id="ARBA00022630"/>
    </source>
</evidence>
<dbReference type="InterPro" id="IPR037396">
    <property type="entry name" value="FMN_HAD"/>
</dbReference>
<dbReference type="PROSITE" id="PS51349">
    <property type="entry name" value="FMN_HYDROXY_ACID_DH_2"/>
    <property type="match status" value="1"/>
</dbReference>
<dbReference type="EMBL" id="SMSJ01000006">
    <property type="protein sequence ID" value="TDH63219.1"/>
    <property type="molecule type" value="Genomic_DNA"/>
</dbReference>
<protein>
    <submittedName>
        <fullName evidence="10">Alpha-hydroxy-acid oxidizing protein</fullName>
    </submittedName>
</protein>
<evidence type="ECO:0000313" key="10">
    <source>
        <dbReference type="EMBL" id="TDH63219.1"/>
    </source>
</evidence>
<evidence type="ECO:0000259" key="9">
    <source>
        <dbReference type="PROSITE" id="PS51349"/>
    </source>
</evidence>
<evidence type="ECO:0000256" key="6">
    <source>
        <dbReference type="PIRSR" id="PIRSR000138-1"/>
    </source>
</evidence>
<evidence type="ECO:0000256" key="7">
    <source>
        <dbReference type="PIRSR" id="PIRSR000138-2"/>
    </source>
</evidence>
<feature type="binding site" evidence="7">
    <location>
        <position position="305"/>
    </location>
    <ligand>
        <name>FMN</name>
        <dbReference type="ChEBI" id="CHEBI:58210"/>
    </ligand>
</feature>
<evidence type="ECO:0000256" key="3">
    <source>
        <dbReference type="ARBA" id="ARBA00022643"/>
    </source>
</evidence>
<feature type="binding site" evidence="7">
    <location>
        <begin position="338"/>
        <end position="342"/>
    </location>
    <ligand>
        <name>FMN</name>
        <dbReference type="ChEBI" id="CHEBI:58210"/>
    </ligand>
</feature>
<evidence type="ECO:0000256" key="4">
    <source>
        <dbReference type="ARBA" id="ARBA00023002"/>
    </source>
</evidence>
<feature type="binding site" evidence="7">
    <location>
        <position position="187"/>
    </location>
    <ligand>
        <name>FMN</name>
        <dbReference type="ChEBI" id="CHEBI:58210"/>
    </ligand>
</feature>
<evidence type="ECO:0000256" key="1">
    <source>
        <dbReference type="ARBA" id="ARBA00001917"/>
    </source>
</evidence>
<keyword evidence="4" id="KW-0560">Oxidoreductase</keyword>
<evidence type="ECO:0000313" key="11">
    <source>
        <dbReference type="Proteomes" id="UP000295096"/>
    </source>
</evidence>
<comment type="cofactor">
    <cofactor evidence="1">
        <name>FMN</name>
        <dbReference type="ChEBI" id="CHEBI:58210"/>
    </cofactor>
</comment>
<feature type="active site" description="Proton acceptor" evidence="6">
    <location>
        <position position="307"/>
    </location>
</feature>
<dbReference type="GO" id="GO:0009060">
    <property type="term" value="P:aerobic respiration"/>
    <property type="evidence" value="ECO:0007669"/>
    <property type="project" value="TreeGrafter"/>
</dbReference>
<reference evidence="10 11" key="1">
    <citation type="journal article" date="2016" name="J. Microbiol.">
        <title>Dankookia rubra gen. nov., sp. nov., an alphaproteobacterium isolated from sediment of a shallow stream.</title>
        <authorList>
            <person name="Kim W.H."/>
            <person name="Kim D.H."/>
            <person name="Kang K."/>
            <person name="Ahn T.Y."/>
        </authorList>
    </citation>
    <scope>NUCLEOTIDE SEQUENCE [LARGE SCALE GENOMIC DNA]</scope>
    <source>
        <strain evidence="10 11">JCM30602</strain>
    </source>
</reference>
<gene>
    <name evidence="10" type="ORF">E2C06_07540</name>
</gene>
<feature type="binding site" evidence="7">
    <location>
        <position position="307"/>
    </location>
    <ligand>
        <name>glyoxylate</name>
        <dbReference type="ChEBI" id="CHEBI:36655"/>
    </ligand>
</feature>
<dbReference type="Pfam" id="PF01070">
    <property type="entry name" value="FMN_dh"/>
    <property type="match status" value="1"/>
</dbReference>
<organism evidence="10 11">
    <name type="scientific">Dankookia rubra</name>
    <dbReference type="NCBI Taxonomy" id="1442381"/>
    <lineage>
        <taxon>Bacteria</taxon>
        <taxon>Pseudomonadati</taxon>
        <taxon>Pseudomonadota</taxon>
        <taxon>Alphaproteobacteria</taxon>
        <taxon>Acetobacterales</taxon>
        <taxon>Roseomonadaceae</taxon>
        <taxon>Dankookia</taxon>
    </lineage>
</organism>
<accession>A0A4R5QK69</accession>
<feature type="region of interest" description="Disordered" evidence="8">
    <location>
        <begin position="1"/>
        <end position="22"/>
    </location>
</feature>
<sequence>MSGSGTGNTGKPAGWGATGAADTPAAQLRRKYPTFNDLQRRAKWRVARFAYDFVAGGVGDGAPNVAHNRAAMDAVRIVPRYAVDLSGVNIATSIFGRDYGAPVGVAPMGNVGMVWPRADAILAAAAQAARIPYVSSTVANVGMEELARIAPDSLWFQLYGMPAEHHRLSLDMIARAEAVGAHALVVTLDVPMRQKRVHDVRNGLVVPFRFRPRTIFDIARAPFWALEMLQKGQPRFENMRKYVGETASVGELASFVTQNMTTGVTWDDIARFREAWPRALVLKGIQHPADAERAVALGVDGIWVSNHGGRQFDAAPASIDTVPAIAAAVGGRAKILYDGSIRSGLDVLRALAAGADFCFAGRAFLLSVAAIGQAGGGHATAAFMEEIRGTFGQAGIRSVAEVTTATVLHPNAVRFEPEGNAAGVEAPRRRVG</sequence>
<dbReference type="OrthoDB" id="9770452at2"/>
<dbReference type="InterPro" id="IPR013785">
    <property type="entry name" value="Aldolase_TIM"/>
</dbReference>
<keyword evidence="11" id="KW-1185">Reference proteome</keyword>
<keyword evidence="3 7" id="KW-0288">FMN</keyword>
<comment type="similarity">
    <text evidence="5">Belongs to the FMN-dependent alpha-hydroxy acid dehydrogenase family.</text>
</comment>
<feature type="binding site" evidence="7">
    <location>
        <position position="196"/>
    </location>
    <ligand>
        <name>glyoxylate</name>
        <dbReference type="ChEBI" id="CHEBI:36655"/>
    </ligand>
</feature>
<feature type="binding site" evidence="7">
    <location>
        <begin position="107"/>
        <end position="109"/>
    </location>
    <ligand>
        <name>FMN</name>
        <dbReference type="ChEBI" id="CHEBI:58210"/>
    </ligand>
</feature>
<dbReference type="RefSeq" id="WP_133287980.1">
    <property type="nucleotide sequence ID" value="NZ_SMSJ01000006.1"/>
</dbReference>
<feature type="domain" description="FMN hydroxy acid dehydrogenase" evidence="9">
    <location>
        <begin position="27"/>
        <end position="412"/>
    </location>
</feature>
<dbReference type="InterPro" id="IPR008259">
    <property type="entry name" value="FMN_hydac_DH_AS"/>
</dbReference>
<dbReference type="GO" id="GO:0004459">
    <property type="term" value="F:L-lactate dehydrogenase (NAD+) activity"/>
    <property type="evidence" value="ECO:0007669"/>
    <property type="project" value="TreeGrafter"/>
</dbReference>
<dbReference type="PANTHER" id="PTHR10578">
    <property type="entry name" value="S -2-HYDROXY-ACID OXIDASE-RELATED"/>
    <property type="match status" value="1"/>
</dbReference>
<dbReference type="PROSITE" id="PS00557">
    <property type="entry name" value="FMN_HYDROXY_ACID_DH_1"/>
    <property type="match status" value="1"/>
</dbReference>
<feature type="binding site" evidence="7">
    <location>
        <position position="157"/>
    </location>
    <ligand>
        <name>FMN</name>
        <dbReference type="ChEBI" id="CHEBI:58210"/>
    </ligand>
</feature>
<dbReference type="Proteomes" id="UP000295096">
    <property type="component" value="Unassembled WGS sequence"/>
</dbReference>